<dbReference type="PANTHER" id="PTHR43639:SF1">
    <property type="entry name" value="SHORT-CHAIN DEHYDROGENASE_REDUCTASE FAMILY PROTEIN"/>
    <property type="match status" value="1"/>
</dbReference>
<proteinExistence type="inferred from homology"/>
<dbReference type="Pfam" id="PF13561">
    <property type="entry name" value="adh_short_C2"/>
    <property type="match status" value="1"/>
</dbReference>
<dbReference type="Gene3D" id="3.40.50.720">
    <property type="entry name" value="NAD(P)-binding Rossmann-like Domain"/>
    <property type="match status" value="1"/>
</dbReference>
<protein>
    <recommendedName>
        <fullName evidence="4">Oxidoreductase</fullName>
    </recommendedName>
</protein>
<dbReference type="PRINTS" id="PR00080">
    <property type="entry name" value="SDRFAMILY"/>
</dbReference>
<evidence type="ECO:0008006" key="4">
    <source>
        <dbReference type="Google" id="ProtNLM"/>
    </source>
</evidence>
<dbReference type="InterPro" id="IPR020904">
    <property type="entry name" value="Sc_DH/Rdtase_CS"/>
</dbReference>
<evidence type="ECO:0000256" key="1">
    <source>
        <dbReference type="ARBA" id="ARBA00006484"/>
    </source>
</evidence>
<dbReference type="FunFam" id="3.40.50.720:FF:000084">
    <property type="entry name" value="Short-chain dehydrogenase reductase"/>
    <property type="match status" value="1"/>
</dbReference>
<organism evidence="3">
    <name type="scientific">marine metagenome</name>
    <dbReference type="NCBI Taxonomy" id="408172"/>
    <lineage>
        <taxon>unclassified sequences</taxon>
        <taxon>metagenomes</taxon>
        <taxon>ecological metagenomes</taxon>
    </lineage>
</organism>
<dbReference type="InterPro" id="IPR002347">
    <property type="entry name" value="SDR_fam"/>
</dbReference>
<dbReference type="EMBL" id="UINC01000314">
    <property type="protein sequence ID" value="SUZ53107.1"/>
    <property type="molecule type" value="Genomic_DNA"/>
</dbReference>
<keyword evidence="2" id="KW-0560">Oxidoreductase</keyword>
<dbReference type="AlphaFoldDB" id="A0A381NF10"/>
<dbReference type="PRINTS" id="PR00081">
    <property type="entry name" value="GDHRDH"/>
</dbReference>
<dbReference type="PANTHER" id="PTHR43639">
    <property type="entry name" value="OXIDOREDUCTASE, SHORT-CHAIN DEHYDROGENASE/REDUCTASE FAMILY (AFU_ORTHOLOGUE AFUA_5G02870)"/>
    <property type="match status" value="1"/>
</dbReference>
<dbReference type="SUPFAM" id="SSF51735">
    <property type="entry name" value="NAD(P)-binding Rossmann-fold domains"/>
    <property type="match status" value="1"/>
</dbReference>
<dbReference type="GO" id="GO:0016491">
    <property type="term" value="F:oxidoreductase activity"/>
    <property type="evidence" value="ECO:0007669"/>
    <property type="project" value="UniProtKB-KW"/>
</dbReference>
<accession>A0A381NF10</accession>
<comment type="similarity">
    <text evidence="1">Belongs to the short-chain dehydrogenases/reductases (SDR) family.</text>
</comment>
<name>A0A381NF10_9ZZZZ</name>
<dbReference type="PROSITE" id="PS00061">
    <property type="entry name" value="ADH_SHORT"/>
    <property type="match status" value="1"/>
</dbReference>
<dbReference type="InterPro" id="IPR036291">
    <property type="entry name" value="NAD(P)-bd_dom_sf"/>
</dbReference>
<dbReference type="CDD" id="cd05233">
    <property type="entry name" value="SDR_c"/>
    <property type="match status" value="1"/>
</dbReference>
<evidence type="ECO:0000256" key="2">
    <source>
        <dbReference type="ARBA" id="ARBA00023002"/>
    </source>
</evidence>
<gene>
    <name evidence="3" type="ORF">METZ01_LOCUS5961</name>
</gene>
<reference evidence="3" key="1">
    <citation type="submission" date="2018-05" db="EMBL/GenBank/DDBJ databases">
        <authorList>
            <person name="Lanie J.A."/>
            <person name="Ng W.-L."/>
            <person name="Kazmierczak K.M."/>
            <person name="Andrzejewski T.M."/>
            <person name="Davidsen T.M."/>
            <person name="Wayne K.J."/>
            <person name="Tettelin H."/>
            <person name="Glass J.I."/>
            <person name="Rusch D."/>
            <person name="Podicherti R."/>
            <person name="Tsui H.-C.T."/>
            <person name="Winkler M.E."/>
        </authorList>
    </citation>
    <scope>NUCLEOTIDE SEQUENCE</scope>
</reference>
<sequence length="280" mass="29331">MVVLGPLIVQRKGDKDSVKDFEDRVAIVTGSSSGVGAATAKLLASLGAHVVINYNSNAKGANAVADDCSAQGAETIVMQGDVAEDKDCVAIAKAAIEKWGRIDALVNNAGTTKFVDHANLDGLDSNDFHRIYGVNVIGAYQMVRACKEQMQKQNEGGVVVNVASTAGVTGVGSCIAYAASKGAMVTMTLSLARALGPKLRVNAVCPGFIEGDWLKEGFGEERYQQVMENNRKNSALGVVATPDTVADAILYFIGGPQIVTGETMIVDGGRHLSMAPLSRR</sequence>
<evidence type="ECO:0000313" key="3">
    <source>
        <dbReference type="EMBL" id="SUZ53107.1"/>
    </source>
</evidence>